<evidence type="ECO:0000256" key="3">
    <source>
        <dbReference type="ARBA" id="ARBA00022692"/>
    </source>
</evidence>
<dbReference type="InterPro" id="IPR036259">
    <property type="entry name" value="MFS_trans_sf"/>
</dbReference>
<evidence type="ECO:0000256" key="4">
    <source>
        <dbReference type="ARBA" id="ARBA00022989"/>
    </source>
</evidence>
<dbReference type="PATRIC" id="fig|1838286.3.peg.1343"/>
<dbReference type="InterPro" id="IPR020846">
    <property type="entry name" value="MFS_dom"/>
</dbReference>
<evidence type="ECO:0000259" key="7">
    <source>
        <dbReference type="PROSITE" id="PS50850"/>
    </source>
</evidence>
<feature type="transmembrane region" description="Helical" evidence="6">
    <location>
        <begin position="134"/>
        <end position="154"/>
    </location>
</feature>
<dbReference type="SUPFAM" id="SSF103473">
    <property type="entry name" value="MFS general substrate transporter"/>
    <property type="match status" value="1"/>
</dbReference>
<feature type="transmembrane region" description="Helical" evidence="6">
    <location>
        <begin position="244"/>
        <end position="264"/>
    </location>
</feature>
<dbReference type="Proteomes" id="UP000095228">
    <property type="component" value="Chromosome"/>
</dbReference>
<feature type="transmembrane region" description="Helical" evidence="6">
    <location>
        <begin position="43"/>
        <end position="64"/>
    </location>
</feature>
<dbReference type="GO" id="GO:0022857">
    <property type="term" value="F:transmembrane transporter activity"/>
    <property type="evidence" value="ECO:0007669"/>
    <property type="project" value="InterPro"/>
</dbReference>
<dbReference type="AlphaFoldDB" id="A0A1D8ATR6"/>
<gene>
    <name evidence="8" type="primary">pbuE</name>
    <name evidence="8" type="ORF">Verru16b_01333</name>
</gene>
<dbReference type="Gene3D" id="1.20.1250.20">
    <property type="entry name" value="MFS general substrate transporter like domains"/>
    <property type="match status" value="1"/>
</dbReference>
<keyword evidence="2" id="KW-1003">Cell membrane</keyword>
<feature type="transmembrane region" description="Helical" evidence="6">
    <location>
        <begin position="213"/>
        <end position="232"/>
    </location>
</feature>
<feature type="transmembrane region" description="Helical" evidence="6">
    <location>
        <begin position="372"/>
        <end position="392"/>
    </location>
</feature>
<comment type="subcellular location">
    <subcellularLocation>
        <location evidence="1">Cell membrane</location>
        <topology evidence="1">Multi-pass membrane protein</topology>
    </subcellularLocation>
</comment>
<dbReference type="InterPro" id="IPR050189">
    <property type="entry name" value="MFS_Efflux_Transporters"/>
</dbReference>
<protein>
    <submittedName>
        <fullName evidence="8">Purine efflux pump PbuE</fullName>
    </submittedName>
</protein>
<reference evidence="8 9" key="1">
    <citation type="submission" date="2016-06" db="EMBL/GenBank/DDBJ databases">
        <title>Three novel species with peptidoglycan cell walls form the new genus Lacunisphaera gen. nov. in the family Opitutaceae of the verrucomicrobial subdivision 4.</title>
        <authorList>
            <person name="Rast P."/>
            <person name="Gloeckner I."/>
            <person name="Jogler M."/>
            <person name="Boedeker C."/>
            <person name="Jeske O."/>
            <person name="Wiegand S."/>
            <person name="Reinhardt R."/>
            <person name="Schumann P."/>
            <person name="Rohde M."/>
            <person name="Spring S."/>
            <person name="Gloeckner F.O."/>
            <person name="Jogler C."/>
        </authorList>
    </citation>
    <scope>NUCLEOTIDE SEQUENCE [LARGE SCALE GENOMIC DNA]</scope>
    <source>
        <strain evidence="8 9">IG16b</strain>
    </source>
</reference>
<evidence type="ECO:0000313" key="9">
    <source>
        <dbReference type="Proteomes" id="UP000095228"/>
    </source>
</evidence>
<keyword evidence="5 6" id="KW-0472">Membrane</keyword>
<keyword evidence="4 6" id="KW-1133">Transmembrane helix</keyword>
<dbReference type="PANTHER" id="PTHR43124">
    <property type="entry name" value="PURINE EFFLUX PUMP PBUE"/>
    <property type="match status" value="1"/>
</dbReference>
<feature type="transmembrane region" description="Helical" evidence="6">
    <location>
        <begin position="9"/>
        <end position="31"/>
    </location>
</feature>
<feature type="transmembrane region" description="Helical" evidence="6">
    <location>
        <begin position="101"/>
        <end position="122"/>
    </location>
</feature>
<evidence type="ECO:0000256" key="5">
    <source>
        <dbReference type="ARBA" id="ARBA00023136"/>
    </source>
</evidence>
<accession>A0A1D8ATR6</accession>
<evidence type="ECO:0000256" key="2">
    <source>
        <dbReference type="ARBA" id="ARBA00022475"/>
    </source>
</evidence>
<sequence>MPRVPSERLILLVLAAIQFTHIMDFMVMMPLAPQLMRELDLGAGQFSALVAAYSIAAGVVGLLGAPFIDRFDRRTLLLWVYAGFTVATLLCGLATNAHTLLLARAIGGAFGGISGSLCLAIVSDIVPPERRAAGIGIVMTAFAVAAAIGVPVGLQLAQLWGWRMPFLVVAAVGAAVWVLVYRVVPPVHGHVQAGADKGRAFRELMRDANAGRALLFMGVMVLGHFSIIPLLSPHLVGDLALPEQYLFLVYMIGGVLSVFTAPRVGRLADRLGRQRVFTFMVLIASLIILAIANAGPLPVWAILMLTGLFFVFASGRFVPAQAIMTLAVPSSRRGAFLSLSSCARDLASGVSSSLGGWIVVKQPNGHLLHFNWLGWIAVAAALLSILLARRVLVKDTGAVSPLTPPPKAA</sequence>
<keyword evidence="9" id="KW-1185">Reference proteome</keyword>
<organism evidence="8 9">
    <name type="scientific">Lacunisphaera limnophila</name>
    <dbReference type="NCBI Taxonomy" id="1838286"/>
    <lineage>
        <taxon>Bacteria</taxon>
        <taxon>Pseudomonadati</taxon>
        <taxon>Verrucomicrobiota</taxon>
        <taxon>Opitutia</taxon>
        <taxon>Opitutales</taxon>
        <taxon>Opitutaceae</taxon>
        <taxon>Lacunisphaera</taxon>
    </lineage>
</organism>
<feature type="transmembrane region" description="Helical" evidence="6">
    <location>
        <begin position="276"/>
        <end position="294"/>
    </location>
</feature>
<evidence type="ECO:0000313" key="8">
    <source>
        <dbReference type="EMBL" id="AOS44272.1"/>
    </source>
</evidence>
<dbReference type="CDD" id="cd17324">
    <property type="entry name" value="MFS_NepI_like"/>
    <property type="match status" value="1"/>
</dbReference>
<name>A0A1D8ATR6_9BACT</name>
<feature type="transmembrane region" description="Helical" evidence="6">
    <location>
        <begin position="160"/>
        <end position="180"/>
    </location>
</feature>
<dbReference type="PROSITE" id="PS50850">
    <property type="entry name" value="MFS"/>
    <property type="match status" value="1"/>
</dbReference>
<dbReference type="Pfam" id="PF07690">
    <property type="entry name" value="MFS_1"/>
    <property type="match status" value="1"/>
</dbReference>
<proteinExistence type="predicted"/>
<dbReference type="PANTHER" id="PTHR43124:SF3">
    <property type="entry name" value="CHLORAMPHENICOL EFFLUX PUMP RV0191"/>
    <property type="match status" value="1"/>
</dbReference>
<evidence type="ECO:0000256" key="1">
    <source>
        <dbReference type="ARBA" id="ARBA00004651"/>
    </source>
</evidence>
<keyword evidence="3 6" id="KW-0812">Transmembrane</keyword>
<dbReference type="GO" id="GO:0005886">
    <property type="term" value="C:plasma membrane"/>
    <property type="evidence" value="ECO:0007669"/>
    <property type="project" value="UniProtKB-SubCell"/>
</dbReference>
<dbReference type="EMBL" id="CP016094">
    <property type="protein sequence ID" value="AOS44272.1"/>
    <property type="molecule type" value="Genomic_DNA"/>
</dbReference>
<evidence type="ECO:0000256" key="6">
    <source>
        <dbReference type="SAM" id="Phobius"/>
    </source>
</evidence>
<feature type="transmembrane region" description="Helical" evidence="6">
    <location>
        <begin position="300"/>
        <end position="323"/>
    </location>
</feature>
<dbReference type="KEGG" id="obg:Verru16b_01333"/>
<dbReference type="InterPro" id="IPR011701">
    <property type="entry name" value="MFS"/>
</dbReference>
<feature type="domain" description="Major facilitator superfamily (MFS) profile" evidence="7">
    <location>
        <begin position="10"/>
        <end position="392"/>
    </location>
</feature>
<feature type="transmembrane region" description="Helical" evidence="6">
    <location>
        <begin position="76"/>
        <end position="95"/>
    </location>
</feature>